<accession>A0A1L1PF04</accession>
<sequence>MQVELIEPEVAPGSEATGSDLVTLPPPKRAALALNTEKTEAALRGAVEKHKGITEIKDKAGRDQCHGAAMELMRLRTGVGGRADEVRADAKLFNAAVLAEEKRLVAIVEPEEKRLKTLRDAWDKAEQERKAEAARLEGLRKAAIAARIGEVNEFRNLAKQSRTSTMVQSLIDKLTALWDGYDVKARFEEFADDAGVAYRITLQHMQATLKEKADAEAEAERQRLERERLAEERRQQEAAAAKLQAEREAFERERKAFLEQAQQHYAPAPAEPAAVESMVDLSEPEVIGVDLASGPDISTPTVEAKSEVTRGHFYGSGRRSAPRESVPDPFATETPPAPAPQPPAAQDDVVDAEVSAGFDAAMSAPLPERNQPATDAPPAESIVKVIAEAYGVPRSTAIDWLVIRADDIFNLDDGEAA</sequence>
<evidence type="ECO:0000313" key="4">
    <source>
        <dbReference type="Proteomes" id="UP000028878"/>
    </source>
</evidence>
<feature type="region of interest" description="Disordered" evidence="2">
    <location>
        <begin position="291"/>
        <end position="348"/>
    </location>
</feature>
<feature type="region of interest" description="Disordered" evidence="2">
    <location>
        <begin position="1"/>
        <end position="20"/>
    </location>
</feature>
<dbReference type="EMBL" id="CCAE010000010">
    <property type="protein sequence ID" value="CDN87374.1"/>
    <property type="molecule type" value="Genomic_DNA"/>
</dbReference>
<protein>
    <submittedName>
        <fullName evidence="3">Uncharacterized protein</fullName>
    </submittedName>
</protein>
<name>A0A1L1PF04_HYDIT</name>
<feature type="coiled-coil region" evidence="1">
    <location>
        <begin position="202"/>
        <end position="260"/>
    </location>
</feature>
<keyword evidence="1" id="KW-0175">Coiled coil</keyword>
<organism evidence="3 4">
    <name type="scientific">Hydrogenophaga intermedia</name>
    <dbReference type="NCBI Taxonomy" id="65786"/>
    <lineage>
        <taxon>Bacteria</taxon>
        <taxon>Pseudomonadati</taxon>
        <taxon>Pseudomonadota</taxon>
        <taxon>Betaproteobacteria</taxon>
        <taxon>Burkholderiales</taxon>
        <taxon>Comamonadaceae</taxon>
        <taxon>Hydrogenophaga</taxon>
    </lineage>
</organism>
<keyword evidence="4" id="KW-1185">Reference proteome</keyword>
<proteinExistence type="predicted"/>
<evidence type="ECO:0000256" key="1">
    <source>
        <dbReference type="SAM" id="Coils"/>
    </source>
</evidence>
<dbReference type="Proteomes" id="UP000028878">
    <property type="component" value="Unassembled WGS sequence"/>
</dbReference>
<dbReference type="AlphaFoldDB" id="A0A1L1PF04"/>
<evidence type="ECO:0000313" key="3">
    <source>
        <dbReference type="EMBL" id="CDN87374.1"/>
    </source>
</evidence>
<dbReference type="RefSeq" id="WP_035621265.1">
    <property type="nucleotide sequence ID" value="NZ_CCAE010000010.1"/>
</dbReference>
<reference evidence="4" key="1">
    <citation type="submission" date="2014-11" db="EMBL/GenBank/DDBJ databases">
        <title>Draft genome sequence of Hydrogenophaga intermedia S1.</title>
        <authorList>
            <person name="Gan H.M."/>
            <person name="Chew T.H."/>
            <person name="Stolz A."/>
        </authorList>
    </citation>
    <scope>NUCLEOTIDE SEQUENCE [LARGE SCALE GENOMIC DNA]</scope>
    <source>
        <strain evidence="4">S1</strain>
    </source>
</reference>
<evidence type="ECO:0000256" key="2">
    <source>
        <dbReference type="SAM" id="MobiDB-lite"/>
    </source>
</evidence>
<gene>
    <name evidence="3" type="ORF">BN948_01796</name>
</gene>